<evidence type="ECO:0000313" key="2">
    <source>
        <dbReference type="EMBL" id="RXS74905.1"/>
    </source>
</evidence>
<dbReference type="AlphaFoldDB" id="A0A4V1NRT8"/>
<sequence>MEIIKANETHIPEILEIYAKARKFMKENGNPTQWEEGYPSREIVEKDIAADHCYVCMENEKVVGVFVFIIGEDPTYRVIYQGAWRSETEYGTIHRIASDGTTKGFARRCFDFCRQKCNYLRIDTHANNKPMQGAIRSYGFQECGIIHTRDGSDRIAFDYIQEK</sequence>
<protein>
    <submittedName>
        <fullName evidence="2">N-acetyltransferase</fullName>
    </submittedName>
</protein>
<dbReference type="OrthoDB" id="9796381at2"/>
<accession>A0A4V1NRT8</accession>
<comment type="caution">
    <text evidence="2">The sequence shown here is derived from an EMBL/GenBank/DDBJ whole genome shotgun (WGS) entry which is preliminary data.</text>
</comment>
<dbReference type="RefSeq" id="WP_129257450.1">
    <property type="nucleotide sequence ID" value="NZ_SDKC01000001.1"/>
</dbReference>
<dbReference type="GO" id="GO:0016747">
    <property type="term" value="F:acyltransferase activity, transferring groups other than amino-acyl groups"/>
    <property type="evidence" value="ECO:0007669"/>
    <property type="project" value="InterPro"/>
</dbReference>
<feature type="domain" description="N-acetyltransferase" evidence="1">
    <location>
        <begin position="1"/>
        <end position="163"/>
    </location>
</feature>
<keyword evidence="2" id="KW-0808">Transferase</keyword>
<gene>
    <name evidence="2" type="ORF">ETP43_06510</name>
</gene>
<evidence type="ECO:0000313" key="3">
    <source>
        <dbReference type="Proteomes" id="UP000290106"/>
    </source>
</evidence>
<proteinExistence type="predicted"/>
<dbReference type="InterPro" id="IPR016181">
    <property type="entry name" value="Acyl_CoA_acyltransferase"/>
</dbReference>
<dbReference type="InterPro" id="IPR000182">
    <property type="entry name" value="GNAT_dom"/>
</dbReference>
<dbReference type="EMBL" id="SDKC01000001">
    <property type="protein sequence ID" value="RXS74905.1"/>
    <property type="molecule type" value="Genomic_DNA"/>
</dbReference>
<dbReference type="Proteomes" id="UP000290106">
    <property type="component" value="Unassembled WGS sequence"/>
</dbReference>
<keyword evidence="3" id="KW-1185">Reference proteome</keyword>
<name>A0A4V1NRT8_9FIRM</name>
<organism evidence="2 3">
    <name type="scientific">Blautia faecicola</name>
    <dbReference type="NCBI Taxonomy" id="2509240"/>
    <lineage>
        <taxon>Bacteria</taxon>
        <taxon>Bacillati</taxon>
        <taxon>Bacillota</taxon>
        <taxon>Clostridia</taxon>
        <taxon>Lachnospirales</taxon>
        <taxon>Lachnospiraceae</taxon>
        <taxon>Blautia</taxon>
    </lineage>
</organism>
<dbReference type="SUPFAM" id="SSF55729">
    <property type="entry name" value="Acyl-CoA N-acyltransferases (Nat)"/>
    <property type="match status" value="1"/>
</dbReference>
<evidence type="ECO:0000259" key="1">
    <source>
        <dbReference type="PROSITE" id="PS51186"/>
    </source>
</evidence>
<dbReference type="PROSITE" id="PS51186">
    <property type="entry name" value="GNAT"/>
    <property type="match status" value="1"/>
</dbReference>
<dbReference type="Gene3D" id="3.40.630.30">
    <property type="match status" value="1"/>
</dbReference>
<reference evidence="2 3" key="1">
    <citation type="submission" date="2019-01" db="EMBL/GenBank/DDBJ databases">
        <title>Blautia sp. nov. KGMB01111 isolated human feces.</title>
        <authorList>
            <person name="Park J.-E."/>
            <person name="Kim J.-S."/>
            <person name="Park S.-H."/>
        </authorList>
    </citation>
    <scope>NUCLEOTIDE SEQUENCE [LARGE SCALE GENOMIC DNA]</scope>
    <source>
        <strain evidence="2 3">KGMB01111</strain>
    </source>
</reference>